<evidence type="ECO:0000256" key="3">
    <source>
        <dbReference type="ARBA" id="ARBA00022763"/>
    </source>
</evidence>
<dbReference type="SUPFAM" id="SSF52540">
    <property type="entry name" value="P-loop containing nucleoside triphosphate hydrolases"/>
    <property type="match status" value="1"/>
</dbReference>
<evidence type="ECO:0000259" key="9">
    <source>
        <dbReference type="PROSITE" id="PS51192"/>
    </source>
</evidence>
<dbReference type="InterPro" id="IPR027417">
    <property type="entry name" value="P-loop_NTPase"/>
</dbReference>
<protein>
    <submittedName>
        <fullName evidence="12">DNA-directed DNA polymerase</fullName>
    </submittedName>
</protein>
<evidence type="ECO:0000256" key="4">
    <source>
        <dbReference type="ARBA" id="ARBA00022801"/>
    </source>
</evidence>
<evidence type="ECO:0000256" key="2">
    <source>
        <dbReference type="ARBA" id="ARBA00022741"/>
    </source>
</evidence>
<dbReference type="FunFam" id="3.40.50.300:FF:000813">
    <property type="entry name" value="helicase POLQ-like isoform X1"/>
    <property type="match status" value="1"/>
</dbReference>
<evidence type="ECO:0000313" key="11">
    <source>
        <dbReference type="Proteomes" id="UP000046393"/>
    </source>
</evidence>
<evidence type="ECO:0000256" key="1">
    <source>
        <dbReference type="ARBA" id="ARBA00004123"/>
    </source>
</evidence>
<dbReference type="AlphaFoldDB" id="A0A0N5AQE1"/>
<keyword evidence="4" id="KW-0378">Hydrolase</keyword>
<dbReference type="GO" id="GO:0004386">
    <property type="term" value="F:helicase activity"/>
    <property type="evidence" value="ECO:0007669"/>
    <property type="project" value="UniProtKB-KW"/>
</dbReference>
<dbReference type="Proteomes" id="UP000046393">
    <property type="component" value="Unplaced"/>
</dbReference>
<evidence type="ECO:0000259" key="10">
    <source>
        <dbReference type="PROSITE" id="PS51194"/>
    </source>
</evidence>
<dbReference type="GO" id="GO:0005634">
    <property type="term" value="C:nucleus"/>
    <property type="evidence" value="ECO:0007669"/>
    <property type="project" value="UniProtKB-SubCell"/>
</dbReference>
<evidence type="ECO:0000256" key="6">
    <source>
        <dbReference type="ARBA" id="ARBA00022840"/>
    </source>
</evidence>
<dbReference type="WBParaSite" id="SMUV_0000690101-mRNA-1">
    <property type="protein sequence ID" value="SMUV_0000690101-mRNA-1"/>
    <property type="gene ID" value="SMUV_0000690101"/>
</dbReference>
<keyword evidence="6" id="KW-0067">ATP-binding</keyword>
<dbReference type="SMART" id="SM00490">
    <property type="entry name" value="HELICc"/>
    <property type="match status" value="1"/>
</dbReference>
<proteinExistence type="predicted"/>
<dbReference type="InterPro" id="IPR050474">
    <property type="entry name" value="Hel308_SKI2-like"/>
</dbReference>
<dbReference type="GO" id="GO:0003676">
    <property type="term" value="F:nucleic acid binding"/>
    <property type="evidence" value="ECO:0007669"/>
    <property type="project" value="InterPro"/>
</dbReference>
<keyword evidence="11" id="KW-1185">Reference proteome</keyword>
<dbReference type="InterPro" id="IPR014001">
    <property type="entry name" value="Helicase_ATP-bd"/>
</dbReference>
<dbReference type="PANTHER" id="PTHR47961">
    <property type="entry name" value="DNA POLYMERASE THETA, PUTATIVE (AFU_ORTHOLOGUE AFUA_1G05260)-RELATED"/>
    <property type="match status" value="1"/>
</dbReference>
<feature type="domain" description="Helicase ATP-binding" evidence="9">
    <location>
        <begin position="36"/>
        <end position="207"/>
    </location>
</feature>
<keyword evidence="7" id="KW-0234">DNA repair</keyword>
<organism evidence="11 12">
    <name type="scientific">Syphacia muris</name>
    <dbReference type="NCBI Taxonomy" id="451379"/>
    <lineage>
        <taxon>Eukaryota</taxon>
        <taxon>Metazoa</taxon>
        <taxon>Ecdysozoa</taxon>
        <taxon>Nematoda</taxon>
        <taxon>Chromadorea</taxon>
        <taxon>Rhabditida</taxon>
        <taxon>Spirurina</taxon>
        <taxon>Oxyuridomorpha</taxon>
        <taxon>Oxyuroidea</taxon>
        <taxon>Oxyuridae</taxon>
        <taxon>Syphacia</taxon>
    </lineage>
</organism>
<keyword evidence="2" id="KW-0547">Nucleotide-binding</keyword>
<evidence type="ECO:0000313" key="12">
    <source>
        <dbReference type="WBParaSite" id="SMUV_0000690101-mRNA-1"/>
    </source>
</evidence>
<name>A0A0N5AQE1_9BILA</name>
<reference evidence="12" key="1">
    <citation type="submission" date="2017-02" db="UniProtKB">
        <authorList>
            <consortium name="WormBaseParasite"/>
        </authorList>
    </citation>
    <scope>IDENTIFICATION</scope>
</reference>
<sequence>MLPFPNWIQQEIVEELHTRKIHGFFDWQADVLSDCSLRQPSFGNLLYSAPTSSGKTLVAELLAINNVLSTGRKALFVFPYISVAREKFVSLQKVVRRLNLRIQAYVGSSSAPIDCWDIAVCTIEKANSLLNKAIDEDFIKSIGSIVIDEFHMLFDNNRGLLIEQMISKVIYLCKRKIHEVQVIGMSATFSNLMELGKWLNAKCYTTKFRPVVLNEMILSNNELIDASSNQSLRFIGNGSENEMELLTQLCLESLQKKMSVLVFCSSKVESEKVANSICESLIPVIESSKGNNVGLKESVLKEAVDYFIAETHCHDEAILKLVGAGVCFHHAGLTIEERELLEDFFRAGILRIICATSTLSSGVNLPADRVIIKAQYYGNFLTNTTYNQMVGRAGRFGRSSTGFF</sequence>
<keyword evidence="5" id="KW-0347">Helicase</keyword>
<feature type="domain" description="Helicase C-terminal" evidence="10">
    <location>
        <begin position="245"/>
        <end position="404"/>
    </location>
</feature>
<dbReference type="CDD" id="cd18026">
    <property type="entry name" value="DEXHc_POLQ-like"/>
    <property type="match status" value="1"/>
</dbReference>
<dbReference type="InterPro" id="IPR001650">
    <property type="entry name" value="Helicase_C-like"/>
</dbReference>
<dbReference type="GO" id="GO:0005524">
    <property type="term" value="F:ATP binding"/>
    <property type="evidence" value="ECO:0007669"/>
    <property type="project" value="UniProtKB-KW"/>
</dbReference>
<comment type="subcellular location">
    <subcellularLocation>
        <location evidence="1">Nucleus</location>
    </subcellularLocation>
</comment>
<accession>A0A0N5AQE1</accession>
<dbReference type="PANTHER" id="PTHR47961:SF6">
    <property type="entry name" value="DNA-DIRECTED DNA POLYMERASE"/>
    <property type="match status" value="1"/>
</dbReference>
<dbReference type="GO" id="GO:0006281">
    <property type="term" value="P:DNA repair"/>
    <property type="evidence" value="ECO:0007669"/>
    <property type="project" value="UniProtKB-KW"/>
</dbReference>
<dbReference type="SMART" id="SM00487">
    <property type="entry name" value="DEXDc"/>
    <property type="match status" value="1"/>
</dbReference>
<dbReference type="GO" id="GO:0016787">
    <property type="term" value="F:hydrolase activity"/>
    <property type="evidence" value="ECO:0007669"/>
    <property type="project" value="UniProtKB-KW"/>
</dbReference>
<evidence type="ECO:0000256" key="5">
    <source>
        <dbReference type="ARBA" id="ARBA00022806"/>
    </source>
</evidence>
<dbReference type="Pfam" id="PF00271">
    <property type="entry name" value="Helicase_C"/>
    <property type="match status" value="1"/>
</dbReference>
<dbReference type="InterPro" id="IPR011545">
    <property type="entry name" value="DEAD/DEAH_box_helicase_dom"/>
</dbReference>
<evidence type="ECO:0000256" key="7">
    <source>
        <dbReference type="ARBA" id="ARBA00023204"/>
    </source>
</evidence>
<dbReference type="Pfam" id="PF00270">
    <property type="entry name" value="DEAD"/>
    <property type="match status" value="1"/>
</dbReference>
<dbReference type="PROSITE" id="PS51194">
    <property type="entry name" value="HELICASE_CTER"/>
    <property type="match status" value="1"/>
</dbReference>
<dbReference type="Gene3D" id="3.40.50.300">
    <property type="entry name" value="P-loop containing nucleotide triphosphate hydrolases"/>
    <property type="match status" value="2"/>
</dbReference>
<keyword evidence="3" id="KW-0227">DNA damage</keyword>
<dbReference type="STRING" id="451379.A0A0N5AQE1"/>
<keyword evidence="8" id="KW-0539">Nucleus</keyword>
<evidence type="ECO:0000256" key="8">
    <source>
        <dbReference type="ARBA" id="ARBA00023242"/>
    </source>
</evidence>
<dbReference type="PROSITE" id="PS51192">
    <property type="entry name" value="HELICASE_ATP_BIND_1"/>
    <property type="match status" value="1"/>
</dbReference>